<organism evidence="5 6">
    <name type="scientific">Planococcus glaciei</name>
    <dbReference type="NCBI Taxonomy" id="459472"/>
    <lineage>
        <taxon>Bacteria</taxon>
        <taxon>Bacillati</taxon>
        <taxon>Bacillota</taxon>
        <taxon>Bacilli</taxon>
        <taxon>Bacillales</taxon>
        <taxon>Caryophanaceae</taxon>
        <taxon>Planococcus</taxon>
    </lineage>
</organism>
<dbReference type="InterPro" id="IPR052419">
    <property type="entry name" value="5_3-deoxyribonucleotidase-like"/>
</dbReference>
<dbReference type="Gene3D" id="3.40.50.1000">
    <property type="entry name" value="HAD superfamily/HAD-like"/>
    <property type="match status" value="1"/>
</dbReference>
<feature type="active site" description="Nucleophile" evidence="4">
    <location>
        <position position="6"/>
    </location>
</feature>
<keyword evidence="6" id="KW-1185">Reference proteome</keyword>
<dbReference type="RefSeq" id="WP_176294380.1">
    <property type="nucleotide sequence ID" value="NZ_CP051177.1"/>
</dbReference>
<feature type="active site" description="Proton donor" evidence="4">
    <location>
        <position position="8"/>
    </location>
</feature>
<dbReference type="GO" id="GO:0008253">
    <property type="term" value="F:5'-nucleotidase activity"/>
    <property type="evidence" value="ECO:0007669"/>
    <property type="project" value="InterPro"/>
</dbReference>
<dbReference type="InterPro" id="IPR023214">
    <property type="entry name" value="HAD_sf"/>
</dbReference>
<keyword evidence="2 3" id="KW-0378">Hydrolase</keyword>
<proteinExistence type="inferred from homology"/>
<dbReference type="EC" id="3.1.3.-" evidence="3"/>
<dbReference type="GO" id="GO:0009264">
    <property type="term" value="P:deoxyribonucleotide catabolic process"/>
    <property type="evidence" value="ECO:0007669"/>
    <property type="project" value="InterPro"/>
</dbReference>
<dbReference type="InterPro" id="IPR010708">
    <property type="entry name" value="5'(3')-deoxyribonucleotidase"/>
</dbReference>
<accession>A0A7H8Q9D2</accession>
<gene>
    <name evidence="5" type="ORF">HF394_08285</name>
</gene>
<dbReference type="Proteomes" id="UP000509222">
    <property type="component" value="Chromosome"/>
</dbReference>
<dbReference type="AlphaFoldDB" id="A0A7H8Q9D2"/>
<evidence type="ECO:0000313" key="6">
    <source>
        <dbReference type="Proteomes" id="UP000509222"/>
    </source>
</evidence>
<dbReference type="SUPFAM" id="SSF56784">
    <property type="entry name" value="HAD-like"/>
    <property type="match status" value="1"/>
</dbReference>
<evidence type="ECO:0000256" key="1">
    <source>
        <dbReference type="ARBA" id="ARBA00009589"/>
    </source>
</evidence>
<evidence type="ECO:0000256" key="4">
    <source>
        <dbReference type="PIRSR" id="PIRSR610708-1"/>
    </source>
</evidence>
<evidence type="ECO:0000256" key="3">
    <source>
        <dbReference type="PIRNR" id="PIRNR021362"/>
    </source>
</evidence>
<evidence type="ECO:0000313" key="5">
    <source>
        <dbReference type="EMBL" id="QKX50578.1"/>
    </source>
</evidence>
<dbReference type="InterPro" id="IPR009206">
    <property type="entry name" value="Nucleotidase_putative"/>
</dbReference>
<dbReference type="PANTHER" id="PTHR35134">
    <property type="entry name" value="NUCLEOTIDASE YQFW-RELATED"/>
    <property type="match status" value="1"/>
</dbReference>
<dbReference type="PANTHER" id="PTHR35134:SF2">
    <property type="entry name" value="NUCLEOTIDASE YQFW-RELATED"/>
    <property type="match status" value="1"/>
</dbReference>
<dbReference type="InterPro" id="IPR036412">
    <property type="entry name" value="HAD-like_sf"/>
</dbReference>
<reference evidence="6" key="1">
    <citation type="submission" date="2020-06" db="EMBL/GenBank/DDBJ databases">
        <title>Isolation of Planomicrobium glaciei.</title>
        <authorList>
            <person name="Malisova L."/>
            <person name="Safrankova R."/>
            <person name="Jakubu V."/>
            <person name="Spanelova P."/>
        </authorList>
    </citation>
    <scope>NUCLEOTIDE SEQUENCE [LARGE SCALE GENOMIC DNA]</scope>
    <source>
        <strain evidence="6">NRL-ATB46093</strain>
    </source>
</reference>
<evidence type="ECO:0000256" key="2">
    <source>
        <dbReference type="ARBA" id="ARBA00022801"/>
    </source>
</evidence>
<dbReference type="Pfam" id="PF06941">
    <property type="entry name" value="NT5C"/>
    <property type="match status" value="1"/>
</dbReference>
<sequence length="190" mass="22474">MRFGFDIDDTLINLREYAFQLYQRKLGREVAIDLFHALNRVEIHELFGLSDKEGSDMWNSVLDELYYTDCPVYPGAVELLQQLDREGHEIFYITARPAEHGENTKTWLKHQGFPVHNERFYCGMKDAEKVHIIEDLQLDYYFDDKPAVVDTLSHGLLKVMVKDQSYNRHVELPRIKQWADLQELIQKELK</sequence>
<dbReference type="EMBL" id="CP051177">
    <property type="protein sequence ID" value="QKX50578.1"/>
    <property type="molecule type" value="Genomic_DNA"/>
</dbReference>
<dbReference type="PIRSF" id="PIRSF021362">
    <property type="entry name" value="UCP021362_HAD"/>
    <property type="match status" value="1"/>
</dbReference>
<protein>
    <recommendedName>
        <fullName evidence="3">Nucleotidase</fullName>
        <ecNumber evidence="3">3.1.3.-</ecNumber>
    </recommendedName>
</protein>
<name>A0A7H8Q9D2_9BACL</name>
<comment type="similarity">
    <text evidence="1 3">Belongs to the 5'(3')-deoxyribonucleotidase family.</text>
</comment>